<accession>A0A9J5YY44</accession>
<reference evidence="1 2" key="1">
    <citation type="submission" date="2020-09" db="EMBL/GenBank/DDBJ databases">
        <title>De no assembly of potato wild relative species, Solanum commersonii.</title>
        <authorList>
            <person name="Cho K."/>
        </authorList>
    </citation>
    <scope>NUCLEOTIDE SEQUENCE [LARGE SCALE GENOMIC DNA]</scope>
    <source>
        <strain evidence="1">LZ3.2</strain>
        <tissue evidence="1">Leaf</tissue>
    </source>
</reference>
<organism evidence="1 2">
    <name type="scientific">Solanum commersonii</name>
    <name type="common">Commerson's wild potato</name>
    <name type="synonym">Commerson's nightshade</name>
    <dbReference type="NCBI Taxonomy" id="4109"/>
    <lineage>
        <taxon>Eukaryota</taxon>
        <taxon>Viridiplantae</taxon>
        <taxon>Streptophyta</taxon>
        <taxon>Embryophyta</taxon>
        <taxon>Tracheophyta</taxon>
        <taxon>Spermatophyta</taxon>
        <taxon>Magnoliopsida</taxon>
        <taxon>eudicotyledons</taxon>
        <taxon>Gunneridae</taxon>
        <taxon>Pentapetalae</taxon>
        <taxon>asterids</taxon>
        <taxon>lamiids</taxon>
        <taxon>Solanales</taxon>
        <taxon>Solanaceae</taxon>
        <taxon>Solanoideae</taxon>
        <taxon>Solaneae</taxon>
        <taxon>Solanum</taxon>
    </lineage>
</organism>
<comment type="caution">
    <text evidence="1">The sequence shown here is derived from an EMBL/GenBank/DDBJ whole genome shotgun (WGS) entry which is preliminary data.</text>
</comment>
<dbReference type="Proteomes" id="UP000824120">
    <property type="component" value="Chromosome 5"/>
</dbReference>
<dbReference type="EMBL" id="JACXVP010000005">
    <property type="protein sequence ID" value="KAG5604004.1"/>
    <property type="molecule type" value="Genomic_DNA"/>
</dbReference>
<evidence type="ECO:0000313" key="1">
    <source>
        <dbReference type="EMBL" id="KAG5604004.1"/>
    </source>
</evidence>
<proteinExistence type="predicted"/>
<gene>
    <name evidence="1" type="ORF">H5410_025496</name>
</gene>
<protein>
    <submittedName>
        <fullName evidence="1">Uncharacterized protein</fullName>
    </submittedName>
</protein>
<keyword evidence="2" id="KW-1185">Reference proteome</keyword>
<dbReference type="AlphaFoldDB" id="A0A9J5YY44"/>
<name>A0A9J5YY44_SOLCO</name>
<evidence type="ECO:0000313" key="2">
    <source>
        <dbReference type="Proteomes" id="UP000824120"/>
    </source>
</evidence>
<sequence>MSAKWIKYEGSMMCLLSQTLLCEFSHILNIAKAMDLVSETIYLVCRLAFLLDMLHNSFGALSFRYWYIEGPDHKVSGAPYVGSEKGWTTIRNIFVDLC</sequence>